<dbReference type="AlphaFoldDB" id="A0A222E9Y0"/>
<proteinExistence type="predicted"/>
<dbReference type="RefSeq" id="WP_157733595.1">
    <property type="nucleotide sequence ID" value="NZ_CP022540.1"/>
</dbReference>
<gene>
    <name evidence="2" type="ORF">ANTHELSMS3_04157</name>
</gene>
<keyword evidence="3" id="KW-1185">Reference proteome</keyword>
<dbReference type="OrthoDB" id="9832767at2"/>
<dbReference type="KEGG" id="aht:ANTHELSMS3_04157"/>
<reference evidence="2 3" key="1">
    <citation type="submission" date="2017-07" db="EMBL/GenBank/DDBJ databases">
        <title>Genome Sequence of Antarctobacter heliothermus Strain SMS3 Isolated from a culture of the Diatom Skeletonema marinoi.</title>
        <authorList>
            <person name="Topel M."/>
            <person name="Pinder M.I.M."/>
            <person name="Johansson O.N."/>
            <person name="Kourtchenko O."/>
            <person name="Godhe A."/>
            <person name="Clarke A.K."/>
        </authorList>
    </citation>
    <scope>NUCLEOTIDE SEQUENCE [LARGE SCALE GENOMIC DNA]</scope>
    <source>
        <strain evidence="2 3">SMS3</strain>
    </source>
</reference>
<evidence type="ECO:0000313" key="3">
    <source>
        <dbReference type="Proteomes" id="UP000203589"/>
    </source>
</evidence>
<sequence>MYEPEQISPARKRRNGSIRPLPAGSAGHGIQYRRQVGRHALVNLPHHLIPGSLIKVVHRLTRRPQVVWIAGLDRVTDGVLATLINAVGLAADLLQRLKKADVSGINHRVGLSGRTWAVVYRGQS</sequence>
<name>A0A222E9Y0_9RHOB</name>
<protein>
    <submittedName>
        <fullName evidence="2">Uncharacterized protein</fullName>
    </submittedName>
</protein>
<evidence type="ECO:0000313" key="2">
    <source>
        <dbReference type="EMBL" id="ASP22761.1"/>
    </source>
</evidence>
<accession>A0A222E9Y0</accession>
<dbReference type="Proteomes" id="UP000203589">
    <property type="component" value="Chromosome"/>
</dbReference>
<dbReference type="EMBL" id="CP022540">
    <property type="protein sequence ID" value="ASP22761.1"/>
    <property type="molecule type" value="Genomic_DNA"/>
</dbReference>
<organism evidence="2 3">
    <name type="scientific">Antarctobacter heliothermus</name>
    <dbReference type="NCBI Taxonomy" id="74033"/>
    <lineage>
        <taxon>Bacteria</taxon>
        <taxon>Pseudomonadati</taxon>
        <taxon>Pseudomonadota</taxon>
        <taxon>Alphaproteobacteria</taxon>
        <taxon>Rhodobacterales</taxon>
        <taxon>Roseobacteraceae</taxon>
        <taxon>Antarctobacter</taxon>
    </lineage>
</organism>
<feature type="region of interest" description="Disordered" evidence="1">
    <location>
        <begin position="1"/>
        <end position="27"/>
    </location>
</feature>
<evidence type="ECO:0000256" key="1">
    <source>
        <dbReference type="SAM" id="MobiDB-lite"/>
    </source>
</evidence>